<gene>
    <name evidence="1" type="ORF">NIASO_02325</name>
</gene>
<name>W0F6Y1_9BACT</name>
<protein>
    <submittedName>
        <fullName evidence="1">Uncharacterized protein</fullName>
    </submittedName>
</protein>
<dbReference type="KEGG" id="nso:NIASO_02325"/>
<organism evidence="1 2">
    <name type="scientific">Niabella soli DSM 19437</name>
    <dbReference type="NCBI Taxonomy" id="929713"/>
    <lineage>
        <taxon>Bacteria</taxon>
        <taxon>Pseudomonadati</taxon>
        <taxon>Bacteroidota</taxon>
        <taxon>Chitinophagia</taxon>
        <taxon>Chitinophagales</taxon>
        <taxon>Chitinophagaceae</taxon>
        <taxon>Niabella</taxon>
    </lineage>
</organism>
<reference evidence="1 2" key="1">
    <citation type="submission" date="2013-12" db="EMBL/GenBank/DDBJ databases">
        <authorList>
            <consortium name="DOE Joint Genome Institute"/>
            <person name="Eisen J."/>
            <person name="Huntemann M."/>
            <person name="Han J."/>
            <person name="Chen A."/>
            <person name="Kyrpides N."/>
            <person name="Mavromatis K."/>
            <person name="Markowitz V."/>
            <person name="Palaniappan K."/>
            <person name="Ivanova N."/>
            <person name="Schaumberg A."/>
            <person name="Pati A."/>
            <person name="Liolios K."/>
            <person name="Nordberg H.P."/>
            <person name="Cantor M.N."/>
            <person name="Hua S.X."/>
            <person name="Woyke T."/>
        </authorList>
    </citation>
    <scope>NUCLEOTIDE SEQUENCE [LARGE SCALE GENOMIC DNA]</scope>
    <source>
        <strain evidence="2">DSM 19437</strain>
    </source>
</reference>
<evidence type="ECO:0000313" key="1">
    <source>
        <dbReference type="EMBL" id="AHF17131.1"/>
    </source>
</evidence>
<dbReference type="HOGENOM" id="CLU_2465870_0_0_10"/>
<keyword evidence="2" id="KW-1185">Reference proteome</keyword>
<dbReference type="EMBL" id="CP007035">
    <property type="protein sequence ID" value="AHF17131.1"/>
    <property type="molecule type" value="Genomic_DNA"/>
</dbReference>
<dbReference type="AlphaFoldDB" id="W0F6Y1"/>
<sequence>MFFDNRFPGNSAYFFTKTSGGNGVKKITEMKRGNKFSVWSKRNGIRRSLRSLNRKGFKLSLLLAIRPAICLKCKLICCDGGKHTVQNK</sequence>
<dbReference type="Proteomes" id="UP000003586">
    <property type="component" value="Chromosome"/>
</dbReference>
<evidence type="ECO:0000313" key="2">
    <source>
        <dbReference type="Proteomes" id="UP000003586"/>
    </source>
</evidence>
<proteinExistence type="predicted"/>
<accession>W0F6Y1</accession>